<keyword evidence="3" id="KW-0813">Transport</keyword>
<evidence type="ECO:0000256" key="2">
    <source>
        <dbReference type="ARBA" id="ARBA00010276"/>
    </source>
</evidence>
<keyword evidence="6 7" id="KW-0472">Membrane</keyword>
<organism evidence="8 10">
    <name type="scientific">Oryza meyeriana var. granulata</name>
    <dbReference type="NCBI Taxonomy" id="110450"/>
    <lineage>
        <taxon>Eukaryota</taxon>
        <taxon>Viridiplantae</taxon>
        <taxon>Streptophyta</taxon>
        <taxon>Embryophyta</taxon>
        <taxon>Tracheophyta</taxon>
        <taxon>Spermatophyta</taxon>
        <taxon>Magnoliopsida</taxon>
        <taxon>Liliopsida</taxon>
        <taxon>Poales</taxon>
        <taxon>Poaceae</taxon>
        <taxon>BOP clade</taxon>
        <taxon>Oryzoideae</taxon>
        <taxon>Oryzeae</taxon>
        <taxon>Oryzinae</taxon>
        <taxon>Oryza</taxon>
        <taxon>Oryza meyeriana</taxon>
    </lineage>
</organism>
<keyword evidence="4 7" id="KW-0812">Transmembrane</keyword>
<dbReference type="PANTHER" id="PTHR31645">
    <property type="entry name" value="OLIGOPEPTIDE TRANSPORTER YGL114W-RELATED"/>
    <property type="match status" value="1"/>
</dbReference>
<dbReference type="AlphaFoldDB" id="A0A6G1C1M6"/>
<dbReference type="Pfam" id="PF03169">
    <property type="entry name" value="OPT"/>
    <property type="match status" value="1"/>
</dbReference>
<dbReference type="EMBL" id="SPHZ02000002">
    <property type="protein sequence ID" value="KAF0930601.1"/>
    <property type="molecule type" value="Genomic_DNA"/>
</dbReference>
<reference evidence="8 10" key="1">
    <citation type="submission" date="2019-11" db="EMBL/GenBank/DDBJ databases">
        <title>Whole genome sequence of Oryza granulata.</title>
        <authorList>
            <person name="Li W."/>
        </authorList>
    </citation>
    <scope>NUCLEOTIDE SEQUENCE [LARGE SCALE GENOMIC DNA]</scope>
    <source>
        <strain evidence="10">cv. Menghai</strain>
        <tissue evidence="8">Leaf</tissue>
    </source>
</reference>
<keyword evidence="5 7" id="KW-1133">Transmembrane helix</keyword>
<feature type="transmembrane region" description="Helical" evidence="7">
    <location>
        <begin position="127"/>
        <end position="151"/>
    </location>
</feature>
<dbReference type="OrthoDB" id="627262at2759"/>
<evidence type="ECO:0000313" key="9">
    <source>
        <dbReference type="EMBL" id="KAF0930601.1"/>
    </source>
</evidence>
<evidence type="ECO:0000313" key="8">
    <source>
        <dbReference type="EMBL" id="KAF0894026.1"/>
    </source>
</evidence>
<gene>
    <name evidence="9" type="ORF">E2562_033765</name>
    <name evidence="8" type="ORF">E2562_033907</name>
</gene>
<evidence type="ECO:0000256" key="7">
    <source>
        <dbReference type="SAM" id="Phobius"/>
    </source>
</evidence>
<evidence type="ECO:0000256" key="1">
    <source>
        <dbReference type="ARBA" id="ARBA00004141"/>
    </source>
</evidence>
<evidence type="ECO:0000256" key="4">
    <source>
        <dbReference type="ARBA" id="ARBA00022692"/>
    </source>
</evidence>
<comment type="caution">
    <text evidence="8">The sequence shown here is derived from an EMBL/GenBank/DDBJ whole genome shotgun (WGS) entry which is preliminary data.</text>
</comment>
<evidence type="ECO:0000256" key="5">
    <source>
        <dbReference type="ARBA" id="ARBA00022989"/>
    </source>
</evidence>
<proteinExistence type="inferred from homology"/>
<dbReference type="PANTHER" id="PTHR31645:SF48">
    <property type="entry name" value="METAL-NICOTIANAMINE TRANSPORTER YSL17-RELATED"/>
    <property type="match status" value="1"/>
</dbReference>
<dbReference type="InterPro" id="IPR004813">
    <property type="entry name" value="OPT"/>
</dbReference>
<protein>
    <submittedName>
        <fullName evidence="8">Uncharacterized protein</fullName>
    </submittedName>
</protein>
<sequence>MVAGLTACGVIVAAISTASDLTQAFRMGYLTLTSPLAIFLSQAAGTALGCVISPVIFRAFQNGGDGITAKSYRGIDILGVSHHGLPRHSVLLCELAFSLALALGVLREASSRRRWRIHRYIPSTAAMAVAFFVSPKVSIGMFTGSMATYLWGRGDDSGHGARLLSPEVACGLICGDGFGSLLSSMLTQAPICIKFLS</sequence>
<dbReference type="GO" id="GO:0035673">
    <property type="term" value="F:oligopeptide transmembrane transporter activity"/>
    <property type="evidence" value="ECO:0007669"/>
    <property type="project" value="InterPro"/>
</dbReference>
<dbReference type="InterPro" id="IPR045035">
    <property type="entry name" value="YSL-like"/>
</dbReference>
<keyword evidence="10" id="KW-1185">Reference proteome</keyword>
<evidence type="ECO:0000313" key="10">
    <source>
        <dbReference type="Proteomes" id="UP000479710"/>
    </source>
</evidence>
<dbReference type="EMBL" id="SPHZ02000011">
    <property type="protein sequence ID" value="KAF0894026.1"/>
    <property type="molecule type" value="Genomic_DNA"/>
</dbReference>
<dbReference type="Proteomes" id="UP000479710">
    <property type="component" value="Unassembled WGS sequence"/>
</dbReference>
<accession>A0A6G1C1M6</accession>
<comment type="subcellular location">
    <subcellularLocation>
        <location evidence="1">Membrane</location>
        <topology evidence="1">Multi-pass membrane protein</topology>
    </subcellularLocation>
</comment>
<feature type="transmembrane region" description="Helical" evidence="7">
    <location>
        <begin position="88"/>
        <end position="106"/>
    </location>
</feature>
<evidence type="ECO:0000256" key="3">
    <source>
        <dbReference type="ARBA" id="ARBA00022448"/>
    </source>
</evidence>
<dbReference type="GO" id="GO:0016020">
    <property type="term" value="C:membrane"/>
    <property type="evidence" value="ECO:0007669"/>
    <property type="project" value="UniProtKB-SubCell"/>
</dbReference>
<comment type="similarity">
    <text evidence="2">Belongs to the YSL (TC 2.A.67.2) family.</text>
</comment>
<name>A0A6G1C1M6_9ORYZ</name>
<evidence type="ECO:0000256" key="6">
    <source>
        <dbReference type="ARBA" id="ARBA00023136"/>
    </source>
</evidence>